<dbReference type="Gene3D" id="3.90.360.10">
    <property type="entry name" value="Histone acetyl transferase 1 (HAT1), N-terminal domain"/>
    <property type="match status" value="1"/>
</dbReference>
<organism evidence="15 16">
    <name type="scientific">Bombardia bombarda</name>
    <dbReference type="NCBI Taxonomy" id="252184"/>
    <lineage>
        <taxon>Eukaryota</taxon>
        <taxon>Fungi</taxon>
        <taxon>Dikarya</taxon>
        <taxon>Ascomycota</taxon>
        <taxon>Pezizomycotina</taxon>
        <taxon>Sordariomycetes</taxon>
        <taxon>Sordariomycetidae</taxon>
        <taxon>Sordariales</taxon>
        <taxon>Lasiosphaeriaceae</taxon>
        <taxon>Bombardia</taxon>
    </lineage>
</organism>
<dbReference type="GO" id="GO:0042393">
    <property type="term" value="F:histone binding"/>
    <property type="evidence" value="ECO:0007669"/>
    <property type="project" value="InterPro"/>
</dbReference>
<gene>
    <name evidence="15" type="ORF">B0T17DRAFT_507267</name>
</gene>
<feature type="compositionally biased region" description="Basic and acidic residues" evidence="13">
    <location>
        <begin position="457"/>
        <end position="480"/>
    </location>
</feature>
<evidence type="ECO:0000256" key="4">
    <source>
        <dbReference type="ARBA" id="ARBA00021268"/>
    </source>
</evidence>
<dbReference type="FunFam" id="1.10.10.390:FF:000004">
    <property type="entry name" value="Histone acetyltransferase type B catalytic subunit"/>
    <property type="match status" value="1"/>
</dbReference>
<keyword evidence="7 9" id="KW-0012">Acyltransferase</keyword>
<evidence type="ECO:0000256" key="7">
    <source>
        <dbReference type="ARBA" id="ARBA00023315"/>
    </source>
</evidence>
<comment type="catalytic activity">
    <reaction evidence="8 9">
        <text>L-lysyl-[protein] + acetyl-CoA = N(6)-acetyl-L-lysyl-[protein] + CoA + H(+)</text>
        <dbReference type="Rhea" id="RHEA:45948"/>
        <dbReference type="Rhea" id="RHEA-COMP:9752"/>
        <dbReference type="Rhea" id="RHEA-COMP:10731"/>
        <dbReference type="ChEBI" id="CHEBI:15378"/>
        <dbReference type="ChEBI" id="CHEBI:29969"/>
        <dbReference type="ChEBI" id="CHEBI:57287"/>
        <dbReference type="ChEBI" id="CHEBI:57288"/>
        <dbReference type="ChEBI" id="CHEBI:61930"/>
        <dbReference type="EC" id="2.3.1.48"/>
    </reaction>
</comment>
<dbReference type="PIRSF" id="PIRSF038084">
    <property type="entry name" value="HAT-B_cat"/>
    <property type="match status" value="1"/>
</dbReference>
<comment type="caution">
    <text evidence="15">The sequence shown here is derived from an EMBL/GenBank/DDBJ whole genome shotgun (WGS) entry which is preliminary data.</text>
</comment>
<dbReference type="InterPro" id="IPR013523">
    <property type="entry name" value="Hist_AcTrfase_HAT1_C"/>
</dbReference>
<evidence type="ECO:0000313" key="16">
    <source>
        <dbReference type="Proteomes" id="UP001174934"/>
    </source>
</evidence>
<dbReference type="InterPro" id="IPR016181">
    <property type="entry name" value="Acyl_CoA_acyltransferase"/>
</dbReference>
<evidence type="ECO:0000256" key="11">
    <source>
        <dbReference type="PIRSR" id="PIRSR038084-2"/>
    </source>
</evidence>
<comment type="function">
    <text evidence="9">Catalytic component of the histone acetylase B (HAT-B) complex. Has intrinsic substrate specificity that modifies lysine in recognition sequence GXGKXG. Involved in DNA double-strand break repair.</text>
</comment>
<keyword evidence="16" id="KW-1185">Reference proteome</keyword>
<feature type="site" description="Interaction with histone H4 N-terminus" evidence="12">
    <location>
        <position position="178"/>
    </location>
</feature>
<comment type="subunit">
    <text evidence="9">Component of the HAT-B complex composed of at least HAT1 and HAT2. The HAT-B complex binds to histone H4 tail.</text>
</comment>
<dbReference type="GO" id="GO:0005737">
    <property type="term" value="C:cytoplasm"/>
    <property type="evidence" value="ECO:0007669"/>
    <property type="project" value="UniProtKB-SubCell"/>
</dbReference>
<feature type="region of interest" description="Disordered" evidence="13">
    <location>
        <begin position="441"/>
        <end position="480"/>
    </location>
</feature>
<dbReference type="InterPro" id="IPR017380">
    <property type="entry name" value="Hist_AcTrfase_B-typ_cat-su"/>
</dbReference>
<sequence>MSADDAWSANANDALTLSLVTPSSTGLKTLTTFHPKFTHTVFGDDEQVFGYQNLQINVQYHASDMRPHLDVFYSKKFKAVGETEAVDIKKILSDYLPEVAFQKKKDYEDALKRVRDDWTPPGELAATFTKRGATYEVWKGNLEDPSIKQLVRRIQFFVPLFVEGGQYIQIDEPEAERWTIYFLYQKKPVPGEAERFSYTFAGYSTVYRFFLFQAPPTPPQSPSDKTTDPTSLLNGSFDLAELPCRSRISQLIVIRPFQNKGLGPKLYGIVFQEYLKHAPTVEITVEDPNEAFDDMRDIADLHFLRTLPAFNALRINTSLTIPYNGVAPNNIVDKAASEAVRRQAKIAPRQFARVLEMHLMSQLAEAVQPGISPEKSATRAKKEEAHQYRLWRLIAKKRLYQHNKDLLGQLELKDRVEKLNETLSGVEFDYARLLIKAETQLKQAREDEESAGGRKRKSEDDKDKEGEGESARKKAKVRSE</sequence>
<dbReference type="Pfam" id="PF21184">
    <property type="entry name" value="HAT1_C_fung"/>
    <property type="match status" value="1"/>
</dbReference>
<dbReference type="AlphaFoldDB" id="A0AA40C9V9"/>
<keyword evidence="6 9" id="KW-0539">Nucleus</keyword>
<evidence type="ECO:0000256" key="10">
    <source>
        <dbReference type="PIRSR" id="PIRSR038084-1"/>
    </source>
</evidence>
<dbReference type="Gene3D" id="3.40.630.30">
    <property type="match status" value="1"/>
</dbReference>
<evidence type="ECO:0000313" key="15">
    <source>
        <dbReference type="EMBL" id="KAK0630831.1"/>
    </source>
</evidence>
<proteinExistence type="inferred from homology"/>
<feature type="domain" description="Histone acetyl transferase HAT1 N-terminal" evidence="14">
    <location>
        <begin position="7"/>
        <end position="163"/>
    </location>
</feature>
<keyword evidence="9" id="KW-0963">Cytoplasm</keyword>
<evidence type="ECO:0000256" key="6">
    <source>
        <dbReference type="ARBA" id="ARBA00023242"/>
    </source>
</evidence>
<dbReference type="EMBL" id="JAULSR010000002">
    <property type="protein sequence ID" value="KAK0630831.1"/>
    <property type="molecule type" value="Genomic_DNA"/>
</dbReference>
<evidence type="ECO:0000256" key="8">
    <source>
        <dbReference type="ARBA" id="ARBA00048017"/>
    </source>
</evidence>
<accession>A0AA40C9V9</accession>
<comment type="subcellular location">
    <subcellularLocation>
        <location evidence="9">Cytoplasm</location>
    </subcellularLocation>
    <subcellularLocation>
        <location evidence="1 9">Nucleus</location>
    </subcellularLocation>
</comment>
<dbReference type="InterPro" id="IPR037113">
    <property type="entry name" value="Hat1_N_sf"/>
</dbReference>
<dbReference type="GO" id="GO:0005634">
    <property type="term" value="C:nucleus"/>
    <property type="evidence" value="ECO:0007669"/>
    <property type="project" value="UniProtKB-SubCell"/>
</dbReference>
<dbReference type="GO" id="GO:0031509">
    <property type="term" value="P:subtelomeric heterochromatin formation"/>
    <property type="evidence" value="ECO:0007669"/>
    <property type="project" value="InterPro"/>
</dbReference>
<evidence type="ECO:0000256" key="9">
    <source>
        <dbReference type="PIRNR" id="PIRNR038084"/>
    </source>
</evidence>
<evidence type="ECO:0000256" key="2">
    <source>
        <dbReference type="ARBA" id="ARBA00010543"/>
    </source>
</evidence>
<dbReference type="InterPro" id="IPR019467">
    <property type="entry name" value="Hat1_N"/>
</dbReference>
<evidence type="ECO:0000256" key="3">
    <source>
        <dbReference type="ARBA" id="ARBA00013184"/>
    </source>
</evidence>
<evidence type="ECO:0000256" key="13">
    <source>
        <dbReference type="SAM" id="MobiDB-lite"/>
    </source>
</evidence>
<dbReference type="Pfam" id="PF10394">
    <property type="entry name" value="Hat1_N"/>
    <property type="match status" value="1"/>
</dbReference>
<evidence type="ECO:0000256" key="12">
    <source>
        <dbReference type="PIRSR" id="PIRSR038084-3"/>
    </source>
</evidence>
<keyword evidence="5 9" id="KW-0808">Transferase</keyword>
<reference evidence="15" key="1">
    <citation type="submission" date="2023-06" db="EMBL/GenBank/DDBJ databases">
        <title>Genome-scale phylogeny and comparative genomics of the fungal order Sordariales.</title>
        <authorList>
            <consortium name="Lawrence Berkeley National Laboratory"/>
            <person name="Hensen N."/>
            <person name="Bonometti L."/>
            <person name="Westerberg I."/>
            <person name="Brannstrom I.O."/>
            <person name="Guillou S."/>
            <person name="Cros-Aarteil S."/>
            <person name="Calhoun S."/>
            <person name="Haridas S."/>
            <person name="Kuo A."/>
            <person name="Mondo S."/>
            <person name="Pangilinan J."/>
            <person name="Riley R."/>
            <person name="LaButti K."/>
            <person name="Andreopoulos B."/>
            <person name="Lipzen A."/>
            <person name="Chen C."/>
            <person name="Yanf M."/>
            <person name="Daum C."/>
            <person name="Ng V."/>
            <person name="Clum A."/>
            <person name="Steindorff A."/>
            <person name="Ohm R."/>
            <person name="Martin F."/>
            <person name="Silar P."/>
            <person name="Natvig D."/>
            <person name="Lalanne C."/>
            <person name="Gautier V."/>
            <person name="Ament-velasquez S.L."/>
            <person name="Kruys A."/>
            <person name="Hutchinson M.I."/>
            <person name="Powell A.J."/>
            <person name="Barry K."/>
            <person name="Miller A.N."/>
            <person name="Grigoriev I.V."/>
            <person name="Debuchy R."/>
            <person name="Gladieux P."/>
            <person name="Thoren M.H."/>
            <person name="Johannesson H."/>
        </authorList>
    </citation>
    <scope>NUCLEOTIDE SEQUENCE</scope>
    <source>
        <strain evidence="15">SMH3391-2</strain>
    </source>
</reference>
<evidence type="ECO:0000256" key="5">
    <source>
        <dbReference type="ARBA" id="ARBA00022679"/>
    </source>
</evidence>
<feature type="region of interest" description="Interaction with histone H4 N-terminus" evidence="11">
    <location>
        <begin position="44"/>
        <end position="46"/>
    </location>
</feature>
<dbReference type="PANTHER" id="PTHR12046">
    <property type="entry name" value="HISTONE ACETYLTRANSFERASE TYPE B CATALYTIC SUBUNIT"/>
    <property type="match status" value="1"/>
</dbReference>
<feature type="region of interest" description="Interaction with histone H4 N-terminus" evidence="11">
    <location>
        <begin position="207"/>
        <end position="209"/>
    </location>
</feature>
<dbReference type="GO" id="GO:0004402">
    <property type="term" value="F:histone acetyltransferase activity"/>
    <property type="evidence" value="ECO:0007669"/>
    <property type="project" value="UniProtKB-UniRule"/>
</dbReference>
<evidence type="ECO:0000259" key="14">
    <source>
        <dbReference type="Pfam" id="PF10394"/>
    </source>
</evidence>
<protein>
    <recommendedName>
        <fullName evidence="4 9">Histone acetyltransferase type B catalytic subunit</fullName>
        <ecNumber evidence="3 9">2.3.1.48</ecNumber>
    </recommendedName>
</protein>
<dbReference type="GO" id="GO:0000781">
    <property type="term" value="C:chromosome, telomeric region"/>
    <property type="evidence" value="ECO:0007669"/>
    <property type="project" value="GOC"/>
</dbReference>
<feature type="binding site" evidence="11">
    <location>
        <position position="289"/>
    </location>
    <ligand>
        <name>acetyl-CoA</name>
        <dbReference type="ChEBI" id="CHEBI:57288"/>
    </ligand>
</feature>
<dbReference type="Proteomes" id="UP001174934">
    <property type="component" value="Unassembled WGS sequence"/>
</dbReference>
<dbReference type="Gene3D" id="1.10.10.390">
    <property type="match status" value="1"/>
</dbReference>
<dbReference type="EC" id="2.3.1.48" evidence="3 9"/>
<dbReference type="SUPFAM" id="SSF55729">
    <property type="entry name" value="Acyl-CoA N-acyltransferases (Nat)"/>
    <property type="match status" value="1"/>
</dbReference>
<comment type="similarity">
    <text evidence="2 9">Belongs to the HAT1 family.</text>
</comment>
<feature type="active site" description="Proton donor/acceptor" evidence="10">
    <location>
        <position position="286"/>
    </location>
</feature>
<evidence type="ECO:0000256" key="1">
    <source>
        <dbReference type="ARBA" id="ARBA00004123"/>
    </source>
</evidence>
<name>A0AA40C9V9_9PEZI</name>